<dbReference type="SUPFAM" id="SSF103473">
    <property type="entry name" value="MFS general substrate transporter"/>
    <property type="match status" value="1"/>
</dbReference>
<evidence type="ECO:0000313" key="10">
    <source>
        <dbReference type="EMBL" id="SNX75600.1"/>
    </source>
</evidence>
<dbReference type="GO" id="GO:0022857">
    <property type="term" value="F:transmembrane transporter activity"/>
    <property type="evidence" value="ECO:0007669"/>
    <property type="project" value="InterPro"/>
</dbReference>
<dbReference type="GO" id="GO:0005886">
    <property type="term" value="C:plasma membrane"/>
    <property type="evidence" value="ECO:0007669"/>
    <property type="project" value="UniProtKB-SubCell"/>
</dbReference>
<dbReference type="Pfam" id="PF07690">
    <property type="entry name" value="MFS_1"/>
    <property type="match status" value="2"/>
</dbReference>
<dbReference type="AlphaFoldDB" id="A0A285D706"/>
<evidence type="ECO:0000256" key="6">
    <source>
        <dbReference type="ARBA" id="ARBA00022989"/>
    </source>
</evidence>
<keyword evidence="11" id="KW-1185">Reference proteome</keyword>
<feature type="transmembrane region" description="Helical" evidence="8">
    <location>
        <begin position="342"/>
        <end position="364"/>
    </location>
</feature>
<comment type="subcellular location">
    <subcellularLocation>
        <location evidence="1">Cell membrane</location>
        <topology evidence="1">Multi-pass membrane protein</topology>
    </subcellularLocation>
</comment>
<name>A0A285D706_9BACI</name>
<evidence type="ECO:0000256" key="8">
    <source>
        <dbReference type="SAM" id="Phobius"/>
    </source>
</evidence>
<feature type="transmembrane region" description="Helical" evidence="8">
    <location>
        <begin position="51"/>
        <end position="71"/>
    </location>
</feature>
<feature type="transmembrane region" description="Helical" evidence="8">
    <location>
        <begin position="303"/>
        <end position="330"/>
    </location>
</feature>
<evidence type="ECO:0000256" key="1">
    <source>
        <dbReference type="ARBA" id="ARBA00004651"/>
    </source>
</evidence>
<feature type="domain" description="Major facilitator superfamily (MFS) profile" evidence="9">
    <location>
        <begin position="10"/>
        <end position="400"/>
    </location>
</feature>
<evidence type="ECO:0000313" key="11">
    <source>
        <dbReference type="Proteomes" id="UP000219546"/>
    </source>
</evidence>
<organism evidence="10 11">
    <name type="scientific">Bacillus oleivorans</name>
    <dbReference type="NCBI Taxonomy" id="1448271"/>
    <lineage>
        <taxon>Bacteria</taxon>
        <taxon>Bacillati</taxon>
        <taxon>Bacillota</taxon>
        <taxon>Bacilli</taxon>
        <taxon>Bacillales</taxon>
        <taxon>Bacillaceae</taxon>
        <taxon>Bacillus</taxon>
    </lineage>
</organism>
<dbReference type="RefSeq" id="WP_245856062.1">
    <property type="nucleotide sequence ID" value="NZ_JBEPMQ010000018.1"/>
</dbReference>
<dbReference type="InterPro" id="IPR020846">
    <property type="entry name" value="MFS_dom"/>
</dbReference>
<sequence>MPFIEFGTKEYTRTFLSMLIGSIVTFAILYFPQSLITVFSDEFSISPSTASFSLSFATIALACSMLIISVISNAWGRKKMMGASLLIASILTIAASFSPNFETLIILRVLQGIAISGFPAVAMTYLSEEISPRHYGRILGIYIAGSAFGGFLGRLIASIFTDFFSWHMASLILGILSLAGSLLFLMYLPESKHFSKTALSVQSWAAGMISGLKDRKLLYLYGLGFLFMGVYVSLFNYIGFPLSSPPFLLSHTMIGLLFIFQLTGSWSSVFFGKLTERFSRSALISCSIVLLVIGGLLTLSEQIAVLMLGLILFASGFFAGHTVASSWVGVMSPPKIRTYTSSLYLLFYYTGSSFIGWLGGLFLSSFGWDGVIWMICGFLVFSSILVLKLSWPLSIFKIQKTTHKTH</sequence>
<dbReference type="CDD" id="cd17324">
    <property type="entry name" value="MFS_NepI_like"/>
    <property type="match status" value="1"/>
</dbReference>
<feature type="transmembrane region" description="Helical" evidence="8">
    <location>
        <begin position="83"/>
        <end position="99"/>
    </location>
</feature>
<evidence type="ECO:0000256" key="3">
    <source>
        <dbReference type="ARBA" id="ARBA00022448"/>
    </source>
</evidence>
<proteinExistence type="inferred from homology"/>
<keyword evidence="7 8" id="KW-0472">Membrane</keyword>
<protein>
    <submittedName>
        <fullName evidence="10">YNFM family putative membrane transporter</fullName>
    </submittedName>
</protein>
<dbReference type="PANTHER" id="PTHR43271:SF1">
    <property type="entry name" value="INNER MEMBRANE TRANSPORT PROTEIN YNFM"/>
    <property type="match status" value="1"/>
</dbReference>
<dbReference type="EMBL" id="OAOP01000014">
    <property type="protein sequence ID" value="SNX75600.1"/>
    <property type="molecule type" value="Genomic_DNA"/>
</dbReference>
<dbReference type="Gene3D" id="1.20.1250.20">
    <property type="entry name" value="MFS general substrate transporter like domains"/>
    <property type="match status" value="1"/>
</dbReference>
<reference evidence="10 11" key="1">
    <citation type="submission" date="2017-08" db="EMBL/GenBank/DDBJ databases">
        <authorList>
            <person name="de Groot N.N."/>
        </authorList>
    </citation>
    <scope>NUCLEOTIDE SEQUENCE [LARGE SCALE GENOMIC DNA]</scope>
    <source>
        <strain evidence="10 11">JC228</strain>
    </source>
</reference>
<evidence type="ECO:0000256" key="7">
    <source>
        <dbReference type="ARBA" id="ARBA00023136"/>
    </source>
</evidence>
<dbReference type="PANTHER" id="PTHR43271">
    <property type="entry name" value="BLL2771 PROTEIN"/>
    <property type="match status" value="1"/>
</dbReference>
<feature type="transmembrane region" description="Helical" evidence="8">
    <location>
        <begin position="278"/>
        <end position="297"/>
    </location>
</feature>
<feature type="transmembrane region" description="Helical" evidence="8">
    <location>
        <begin position="370"/>
        <end position="391"/>
    </location>
</feature>
<dbReference type="InterPro" id="IPR036259">
    <property type="entry name" value="MFS_trans_sf"/>
</dbReference>
<keyword evidence="5 8" id="KW-0812">Transmembrane</keyword>
<feature type="transmembrane region" description="Helical" evidence="8">
    <location>
        <begin position="12"/>
        <end position="31"/>
    </location>
</feature>
<evidence type="ECO:0000256" key="5">
    <source>
        <dbReference type="ARBA" id="ARBA00022692"/>
    </source>
</evidence>
<feature type="transmembrane region" description="Helical" evidence="8">
    <location>
        <begin position="138"/>
        <end position="160"/>
    </location>
</feature>
<dbReference type="InterPro" id="IPR011701">
    <property type="entry name" value="MFS"/>
</dbReference>
<feature type="transmembrane region" description="Helical" evidence="8">
    <location>
        <begin position="166"/>
        <end position="188"/>
    </location>
</feature>
<feature type="transmembrane region" description="Helical" evidence="8">
    <location>
        <begin position="218"/>
        <end position="240"/>
    </location>
</feature>
<evidence type="ECO:0000256" key="4">
    <source>
        <dbReference type="ARBA" id="ARBA00022475"/>
    </source>
</evidence>
<evidence type="ECO:0000256" key="2">
    <source>
        <dbReference type="ARBA" id="ARBA00008335"/>
    </source>
</evidence>
<dbReference type="Proteomes" id="UP000219546">
    <property type="component" value="Unassembled WGS sequence"/>
</dbReference>
<gene>
    <name evidence="10" type="ORF">SAMN05877753_11410</name>
</gene>
<comment type="similarity">
    <text evidence="2">Belongs to the major facilitator superfamily.</text>
</comment>
<accession>A0A285D706</accession>
<feature type="transmembrane region" description="Helical" evidence="8">
    <location>
        <begin position="252"/>
        <end position="271"/>
    </location>
</feature>
<feature type="transmembrane region" description="Helical" evidence="8">
    <location>
        <begin position="105"/>
        <end position="126"/>
    </location>
</feature>
<keyword evidence="3" id="KW-0813">Transport</keyword>
<dbReference type="PROSITE" id="PS50850">
    <property type="entry name" value="MFS"/>
    <property type="match status" value="1"/>
</dbReference>
<keyword evidence="6 8" id="KW-1133">Transmembrane helix</keyword>
<evidence type="ECO:0000259" key="9">
    <source>
        <dbReference type="PROSITE" id="PS50850"/>
    </source>
</evidence>
<keyword evidence="4" id="KW-1003">Cell membrane</keyword>